<dbReference type="Proteomes" id="UP000614216">
    <property type="component" value="Unassembled WGS sequence"/>
</dbReference>
<comment type="caution">
    <text evidence="1">The sequence shown here is derived from an EMBL/GenBank/DDBJ whole genome shotgun (WGS) entry which is preliminary data.</text>
</comment>
<name>A0A937G2I9_9BACT</name>
<dbReference type="AlphaFoldDB" id="A0A937G2I9"/>
<reference evidence="1" key="1">
    <citation type="submission" date="2021-01" db="EMBL/GenBank/DDBJ databases">
        <title>Fulvivirga kasyanovii gen. nov., sp nov., a novel member of the phylum Bacteroidetes isolated from seawater in a mussel farm.</title>
        <authorList>
            <person name="Zhao L.-H."/>
            <person name="Wang Z.-J."/>
        </authorList>
    </citation>
    <scope>NUCLEOTIDE SEQUENCE</scope>
    <source>
        <strain evidence="1">29W222</strain>
    </source>
</reference>
<dbReference type="EMBL" id="JAEUGD010000066">
    <property type="protein sequence ID" value="MBL6449293.1"/>
    <property type="molecule type" value="Genomic_DNA"/>
</dbReference>
<keyword evidence="2" id="KW-1185">Reference proteome</keyword>
<sequence>MNLDFEHFLITRFNVKNTKWKADKRGVTVRDGLWTSKRMQLFESICLPSIQHQSVQGFKWLIYLDCDTNDEIRNRMVHIQSANPFIFPKYIEGMDVFIDSVREDIGELLQPRTKYLITTRIDNDDAFHQQAIANIQSGFNGQKLEVINLLEGVQWDLNEDNFYYAFNESNPFVSLIEQLNENVPLKSVFYKEHRHYAEKPDENFTMKQFCGEPMWLQVIHNSNISNEIDGHPILKDGVLELFNIKIDCN</sequence>
<accession>A0A937G2I9</accession>
<evidence type="ECO:0000313" key="2">
    <source>
        <dbReference type="Proteomes" id="UP000614216"/>
    </source>
</evidence>
<organism evidence="1 2">
    <name type="scientific">Fulvivirga marina</name>
    <dbReference type="NCBI Taxonomy" id="2494733"/>
    <lineage>
        <taxon>Bacteria</taxon>
        <taxon>Pseudomonadati</taxon>
        <taxon>Bacteroidota</taxon>
        <taxon>Cytophagia</taxon>
        <taxon>Cytophagales</taxon>
        <taxon>Fulvivirgaceae</taxon>
        <taxon>Fulvivirga</taxon>
    </lineage>
</organism>
<dbReference type="RefSeq" id="WP_202858822.1">
    <property type="nucleotide sequence ID" value="NZ_JAEUGD010000066.1"/>
</dbReference>
<protein>
    <recommendedName>
        <fullName evidence="3">Rhamnosyl transferase</fullName>
    </recommendedName>
</protein>
<evidence type="ECO:0000313" key="1">
    <source>
        <dbReference type="EMBL" id="MBL6449293.1"/>
    </source>
</evidence>
<gene>
    <name evidence="1" type="ORF">JMN32_23485</name>
</gene>
<dbReference type="Pfam" id="PF11316">
    <property type="entry name" value="Rhamno_transf"/>
    <property type="match status" value="1"/>
</dbReference>
<dbReference type="InterPro" id="IPR021466">
    <property type="entry name" value="Put_rhamnosyl_transferase"/>
</dbReference>
<proteinExistence type="predicted"/>
<evidence type="ECO:0008006" key="3">
    <source>
        <dbReference type="Google" id="ProtNLM"/>
    </source>
</evidence>